<evidence type="ECO:0000256" key="2">
    <source>
        <dbReference type="ARBA" id="ARBA00022630"/>
    </source>
</evidence>
<dbReference type="OrthoDB" id="4141215at2"/>
<dbReference type="PANTHER" id="PTHR43004:SF19">
    <property type="entry name" value="BINDING MONOOXYGENASE, PUTATIVE (JCVI)-RELATED"/>
    <property type="match status" value="1"/>
</dbReference>
<comment type="caution">
    <text evidence="5">The sequence shown here is derived from an EMBL/GenBank/DDBJ whole genome shotgun (WGS) entry which is preliminary data.</text>
</comment>
<dbReference type="PRINTS" id="PR00420">
    <property type="entry name" value="RNGMNOXGNASE"/>
</dbReference>
<proteinExistence type="predicted"/>
<gene>
    <name evidence="5" type="ORF">EV192_102664</name>
</gene>
<evidence type="ECO:0000256" key="3">
    <source>
        <dbReference type="ARBA" id="ARBA00022827"/>
    </source>
</evidence>
<reference evidence="5 6" key="1">
    <citation type="submission" date="2019-03" db="EMBL/GenBank/DDBJ databases">
        <title>Genomic Encyclopedia of Type Strains, Phase IV (KMG-IV): sequencing the most valuable type-strain genomes for metagenomic binning, comparative biology and taxonomic classification.</title>
        <authorList>
            <person name="Goeker M."/>
        </authorList>
    </citation>
    <scope>NUCLEOTIDE SEQUENCE [LARGE SCALE GENOMIC DNA]</scope>
    <source>
        <strain evidence="5 6">DSM 45934</strain>
    </source>
</reference>
<keyword evidence="3" id="KW-0274">FAD</keyword>
<dbReference type="InterPro" id="IPR050641">
    <property type="entry name" value="RIFMO-like"/>
</dbReference>
<comment type="cofactor">
    <cofactor evidence="1">
        <name>FAD</name>
        <dbReference type="ChEBI" id="CHEBI:57692"/>
    </cofactor>
</comment>
<name>A0A4R2K835_9PSEU</name>
<accession>A0A4R2K835</accession>
<evidence type="ECO:0000313" key="6">
    <source>
        <dbReference type="Proteomes" id="UP000295680"/>
    </source>
</evidence>
<dbReference type="Gene3D" id="3.30.70.2450">
    <property type="match status" value="1"/>
</dbReference>
<dbReference type="GO" id="GO:0016709">
    <property type="term" value="F:oxidoreductase activity, acting on paired donors, with incorporation or reduction of molecular oxygen, NAD(P)H as one donor, and incorporation of one atom of oxygen"/>
    <property type="evidence" value="ECO:0007669"/>
    <property type="project" value="UniProtKB-ARBA"/>
</dbReference>
<organism evidence="5 6">
    <name type="scientific">Actinocrispum wychmicini</name>
    <dbReference type="NCBI Taxonomy" id="1213861"/>
    <lineage>
        <taxon>Bacteria</taxon>
        <taxon>Bacillati</taxon>
        <taxon>Actinomycetota</taxon>
        <taxon>Actinomycetes</taxon>
        <taxon>Pseudonocardiales</taxon>
        <taxon>Pseudonocardiaceae</taxon>
        <taxon>Actinocrispum</taxon>
    </lineage>
</organism>
<dbReference type="Proteomes" id="UP000295680">
    <property type="component" value="Unassembled WGS sequence"/>
</dbReference>
<dbReference type="InterPro" id="IPR002938">
    <property type="entry name" value="FAD-bd"/>
</dbReference>
<protein>
    <submittedName>
        <fullName evidence="5">2-polyprenyl-6-methoxyphenol hydroxylase-like FAD-dependent oxidoreductase</fullName>
    </submittedName>
</protein>
<dbReference type="InterPro" id="IPR036188">
    <property type="entry name" value="FAD/NAD-bd_sf"/>
</dbReference>
<evidence type="ECO:0000259" key="4">
    <source>
        <dbReference type="Pfam" id="PF01494"/>
    </source>
</evidence>
<sequence>MEPSVVVVGAGPVGLWLACELALADVPVLVVEREPERGALSKALGLHARTLEVLAMRGRHEPFLDEGTAVSEWHFGLLESRIDFRPLDTPYPYMLSFPQARTEQLFEDFARELGVRIHRGQTVTAIQQNTDCVTVETSETTVHTRYVVGCDGAGSTVRKAAGIPFVGTDASAHAILGEVTLDSPPAPGLPQWNNQGHLIVIPLGAGRHRIVAWDPTQRQSDTPLTLTELRATTLRLAGTDFGMRDPVWLSRFGNATRVAGRYRDGRVLLAGDAAHMQFPTGGVGLNVGIQDAMNLGWKLAAVAQLRAPETLLDTYHDERHPVGVALAENTMAQTALLTGISPEQRALRALLNEMIATQPEFALALAKKLTALDVTYPAGECHPSVGSRAPVGDAERLFALMHTGRPVVVAAPEMPLWDAVTAAVIRPDGHVWWATEDRVDPDRLVKQALAALPARFDLM</sequence>
<evidence type="ECO:0000313" key="5">
    <source>
        <dbReference type="EMBL" id="TCO62525.1"/>
    </source>
</evidence>
<evidence type="ECO:0000256" key="1">
    <source>
        <dbReference type="ARBA" id="ARBA00001974"/>
    </source>
</evidence>
<dbReference type="SUPFAM" id="SSF51905">
    <property type="entry name" value="FAD/NAD(P)-binding domain"/>
    <property type="match status" value="1"/>
</dbReference>
<dbReference type="EMBL" id="SLWS01000002">
    <property type="protein sequence ID" value="TCO62525.1"/>
    <property type="molecule type" value="Genomic_DNA"/>
</dbReference>
<feature type="domain" description="FAD-binding" evidence="4">
    <location>
        <begin position="4"/>
        <end position="329"/>
    </location>
</feature>
<dbReference type="GO" id="GO:0071949">
    <property type="term" value="F:FAD binding"/>
    <property type="evidence" value="ECO:0007669"/>
    <property type="project" value="InterPro"/>
</dbReference>
<dbReference type="AlphaFoldDB" id="A0A4R2K835"/>
<dbReference type="Pfam" id="PF01494">
    <property type="entry name" value="FAD_binding_3"/>
    <property type="match status" value="1"/>
</dbReference>
<dbReference type="RefSeq" id="WP_132115305.1">
    <property type="nucleotide sequence ID" value="NZ_SLWS01000002.1"/>
</dbReference>
<dbReference type="Gene3D" id="3.50.50.60">
    <property type="entry name" value="FAD/NAD(P)-binding domain"/>
    <property type="match status" value="2"/>
</dbReference>
<dbReference type="PANTHER" id="PTHR43004">
    <property type="entry name" value="TRK SYSTEM POTASSIUM UPTAKE PROTEIN"/>
    <property type="match status" value="1"/>
</dbReference>
<keyword evidence="6" id="KW-1185">Reference proteome</keyword>
<keyword evidence="2" id="KW-0285">Flavoprotein</keyword>